<reference evidence="2" key="1">
    <citation type="journal article" date="2011" name="Nature">
        <title>Genome sequence and analysis of the tuber crop potato.</title>
        <authorList>
            <consortium name="The Potato Genome Sequencing Consortium"/>
        </authorList>
    </citation>
    <scope>NUCLEOTIDE SEQUENCE [LARGE SCALE GENOMIC DNA]</scope>
    <source>
        <strain evidence="2">cv. DM1-3 516 R44</strain>
    </source>
</reference>
<keyword evidence="2" id="KW-1185">Reference proteome</keyword>
<name>M1DA32_SOLTU</name>
<accession>M1DA32</accession>
<organism evidence="1 2">
    <name type="scientific">Solanum tuberosum</name>
    <name type="common">Potato</name>
    <dbReference type="NCBI Taxonomy" id="4113"/>
    <lineage>
        <taxon>Eukaryota</taxon>
        <taxon>Viridiplantae</taxon>
        <taxon>Streptophyta</taxon>
        <taxon>Embryophyta</taxon>
        <taxon>Tracheophyta</taxon>
        <taxon>Spermatophyta</taxon>
        <taxon>Magnoliopsida</taxon>
        <taxon>eudicotyledons</taxon>
        <taxon>Gunneridae</taxon>
        <taxon>Pentapetalae</taxon>
        <taxon>asterids</taxon>
        <taxon>lamiids</taxon>
        <taxon>Solanales</taxon>
        <taxon>Solanaceae</taxon>
        <taxon>Solanoideae</taxon>
        <taxon>Solaneae</taxon>
        <taxon>Solanum</taxon>
    </lineage>
</organism>
<reference evidence="1" key="2">
    <citation type="submission" date="2015-06" db="UniProtKB">
        <authorList>
            <consortium name="EnsemblPlants"/>
        </authorList>
    </citation>
    <scope>IDENTIFICATION</scope>
    <source>
        <strain evidence="1">DM1-3 516 R44</strain>
    </source>
</reference>
<dbReference type="PaxDb" id="4113-PGSC0003DMT400085697"/>
<dbReference type="AlphaFoldDB" id="M1DA32"/>
<evidence type="ECO:0000313" key="2">
    <source>
        <dbReference type="Proteomes" id="UP000011115"/>
    </source>
</evidence>
<dbReference type="HOGENOM" id="CLU_1889461_0_0_1"/>
<protein>
    <submittedName>
        <fullName evidence="1">Uncharacterized protein</fullName>
    </submittedName>
</protein>
<dbReference type="Gramene" id="PGSC0003DMT400085697">
    <property type="protein sequence ID" value="PGSC0003DMT400085697"/>
    <property type="gene ID" value="PGSC0003DMG400035268"/>
</dbReference>
<proteinExistence type="predicted"/>
<dbReference type="EnsemblPlants" id="PGSC0003DMT400085697">
    <property type="protein sequence ID" value="PGSC0003DMT400085697"/>
    <property type="gene ID" value="PGSC0003DMG400035268"/>
</dbReference>
<dbReference type="InParanoid" id="M1DA32"/>
<sequence length="135" mass="15644">MAKKLEKCIVWEHFRIAELVDKCGKRSAQNNEVCDIGVSRRRNELLKMLYWNFKLDDDQGLVLPLAEPEYRRRLRRLTYPVPLVVSEPTSQVARIEQEEPEIMAEMKVRDVAIPHTTNVTSCIQKPAVGGRLELK</sequence>
<dbReference type="Proteomes" id="UP000011115">
    <property type="component" value="Unassembled WGS sequence"/>
</dbReference>
<evidence type="ECO:0000313" key="1">
    <source>
        <dbReference type="EnsemblPlants" id="PGSC0003DMT400085697"/>
    </source>
</evidence>